<evidence type="ECO:0000256" key="4">
    <source>
        <dbReference type="ARBA" id="ARBA00022692"/>
    </source>
</evidence>
<evidence type="ECO:0000256" key="7">
    <source>
        <dbReference type="SAM" id="Phobius"/>
    </source>
</evidence>
<evidence type="ECO:0000256" key="5">
    <source>
        <dbReference type="ARBA" id="ARBA00022989"/>
    </source>
</evidence>
<keyword evidence="5 7" id="KW-1133">Transmembrane helix</keyword>
<dbReference type="InterPro" id="IPR036291">
    <property type="entry name" value="NAD(P)-bd_dom_sf"/>
</dbReference>
<sequence>MSDHSNNNNSWHLSIVERKFLLLWCDFIIVFGAIFLAVILRSTISMDLFLQRGYFGIIFLYTSLTVAIFYIIDLYNIFLIDFWTSIVPRIFIGVALTSLLVIVSSFFLEFLALPRKSIVFMSVVIILGMMLTRYYLMIVKRYPLNIMVLGSGFAALKMIEDIKKSGSAYFHIIGIYDDDDRKHGKEVMEIPIRGGIESFAADIKELRPQMVVVSFEKEIKETWTDILLQCARSNVQVSSAVDIYCKLFGKVPSDHIDALWLLSGIQLIRKPYFIFKRFCDIIFSLIGLFIMLLIFPFVFVIMKITSPGPIFFSQVRVGLNGSHFRIHKFRTMVVDAEKRTGAVWATKGDNRITAFGKFMRKVRIDELPQCWNILKGDMSIVGPRPERPEFVDMLKERITFYDERHLVKPGLTGWAQVLYPYGNTIEDATEKLHYDLFYIRNMSVFMDMKIILKTIATVIGGRGGM</sequence>
<feature type="transmembrane region" description="Helical" evidence="7">
    <location>
        <begin position="278"/>
        <end position="302"/>
    </location>
</feature>
<proteinExistence type="inferred from homology"/>
<accession>A0A3A4R1C0</accession>
<evidence type="ECO:0000313" key="9">
    <source>
        <dbReference type="EMBL" id="RJP59920.1"/>
    </source>
</evidence>
<feature type="transmembrane region" description="Helical" evidence="7">
    <location>
        <begin position="118"/>
        <end position="136"/>
    </location>
</feature>
<evidence type="ECO:0000256" key="2">
    <source>
        <dbReference type="ARBA" id="ARBA00006464"/>
    </source>
</evidence>
<dbReference type="InterPro" id="IPR017475">
    <property type="entry name" value="EPS_sugar_tfrase"/>
</dbReference>
<feature type="transmembrane region" description="Helical" evidence="7">
    <location>
        <begin position="20"/>
        <end position="41"/>
    </location>
</feature>
<dbReference type="Pfam" id="PF13727">
    <property type="entry name" value="CoA_binding_3"/>
    <property type="match status" value="1"/>
</dbReference>
<protein>
    <submittedName>
        <fullName evidence="9">Sugar transferase</fullName>
    </submittedName>
</protein>
<dbReference type="GO" id="GO:0016780">
    <property type="term" value="F:phosphotransferase activity, for other substituted phosphate groups"/>
    <property type="evidence" value="ECO:0007669"/>
    <property type="project" value="TreeGrafter"/>
</dbReference>
<dbReference type="PANTHER" id="PTHR30576:SF0">
    <property type="entry name" value="UNDECAPRENYL-PHOSPHATE N-ACETYLGALACTOSAMINYL 1-PHOSPHATE TRANSFERASE-RELATED"/>
    <property type="match status" value="1"/>
</dbReference>
<dbReference type="AlphaFoldDB" id="A0A3A4R1C0"/>
<dbReference type="Proteomes" id="UP000266426">
    <property type="component" value="Unassembled WGS sequence"/>
</dbReference>
<dbReference type="Pfam" id="PF02397">
    <property type="entry name" value="Bac_transf"/>
    <property type="match status" value="1"/>
</dbReference>
<comment type="similarity">
    <text evidence="2">Belongs to the bacterial sugar transferase family.</text>
</comment>
<dbReference type="PANTHER" id="PTHR30576">
    <property type="entry name" value="COLANIC BIOSYNTHESIS UDP-GLUCOSE LIPID CARRIER TRANSFERASE"/>
    <property type="match status" value="1"/>
</dbReference>
<evidence type="ECO:0000259" key="8">
    <source>
        <dbReference type="Pfam" id="PF02397"/>
    </source>
</evidence>
<evidence type="ECO:0000313" key="10">
    <source>
        <dbReference type="Proteomes" id="UP000266426"/>
    </source>
</evidence>
<feature type="domain" description="Bacterial sugar transferase" evidence="8">
    <location>
        <begin position="276"/>
        <end position="459"/>
    </location>
</feature>
<dbReference type="SUPFAM" id="SSF51735">
    <property type="entry name" value="NAD(P)-binding Rossmann-fold domains"/>
    <property type="match status" value="1"/>
</dbReference>
<evidence type="ECO:0000256" key="6">
    <source>
        <dbReference type="ARBA" id="ARBA00023136"/>
    </source>
</evidence>
<keyword evidence="6 7" id="KW-0472">Membrane</keyword>
<keyword evidence="4 7" id="KW-0812">Transmembrane</keyword>
<dbReference type="InterPro" id="IPR003362">
    <property type="entry name" value="Bact_transf"/>
</dbReference>
<evidence type="ECO:0000256" key="3">
    <source>
        <dbReference type="ARBA" id="ARBA00022679"/>
    </source>
</evidence>
<name>A0A3A4R1C0_9BACT</name>
<dbReference type="EMBL" id="QZJZ01000039">
    <property type="protein sequence ID" value="RJP59920.1"/>
    <property type="molecule type" value="Genomic_DNA"/>
</dbReference>
<dbReference type="NCBIfam" id="TIGR03025">
    <property type="entry name" value="EPS_sugtrans"/>
    <property type="match status" value="1"/>
</dbReference>
<comment type="subcellular location">
    <subcellularLocation>
        <location evidence="1">Membrane</location>
        <topology evidence="1">Multi-pass membrane protein</topology>
    </subcellularLocation>
</comment>
<keyword evidence="3 9" id="KW-0808">Transferase</keyword>
<dbReference type="Gene3D" id="3.40.50.720">
    <property type="entry name" value="NAD(P)-binding Rossmann-like Domain"/>
    <property type="match status" value="1"/>
</dbReference>
<feature type="transmembrane region" description="Helical" evidence="7">
    <location>
        <begin position="53"/>
        <end position="78"/>
    </location>
</feature>
<organism evidence="9 10">
    <name type="scientific">Candidatus Auribacter fodinae</name>
    <dbReference type="NCBI Taxonomy" id="2093366"/>
    <lineage>
        <taxon>Bacteria</taxon>
        <taxon>Pseudomonadati</taxon>
        <taxon>Candidatus Auribacterota</taxon>
        <taxon>Candidatus Auribacteria</taxon>
        <taxon>Candidatus Auribacterales</taxon>
        <taxon>Candidatus Auribacteraceae</taxon>
        <taxon>Candidatus Auribacter</taxon>
    </lineage>
</organism>
<gene>
    <name evidence="9" type="ORF">C4541_05145</name>
</gene>
<evidence type="ECO:0000256" key="1">
    <source>
        <dbReference type="ARBA" id="ARBA00004141"/>
    </source>
</evidence>
<comment type="caution">
    <text evidence="9">The sequence shown here is derived from an EMBL/GenBank/DDBJ whole genome shotgun (WGS) entry which is preliminary data.</text>
</comment>
<dbReference type="GO" id="GO:0016020">
    <property type="term" value="C:membrane"/>
    <property type="evidence" value="ECO:0007669"/>
    <property type="project" value="UniProtKB-SubCell"/>
</dbReference>
<reference evidence="9 10" key="1">
    <citation type="journal article" date="2017" name="ISME J.">
        <title>Energy and carbon metabolisms in a deep terrestrial subsurface fluid microbial community.</title>
        <authorList>
            <person name="Momper L."/>
            <person name="Jungbluth S.P."/>
            <person name="Lee M.D."/>
            <person name="Amend J.P."/>
        </authorList>
    </citation>
    <scope>NUCLEOTIDE SEQUENCE [LARGE SCALE GENOMIC DNA]</scope>
    <source>
        <strain evidence="9">SURF_26</strain>
    </source>
</reference>
<feature type="transmembrane region" description="Helical" evidence="7">
    <location>
        <begin position="90"/>
        <end position="111"/>
    </location>
</feature>